<organism evidence="1">
    <name type="scientific">bioreactor metagenome</name>
    <dbReference type="NCBI Taxonomy" id="1076179"/>
    <lineage>
        <taxon>unclassified sequences</taxon>
        <taxon>metagenomes</taxon>
        <taxon>ecological metagenomes</taxon>
    </lineage>
</organism>
<dbReference type="EMBL" id="VSSQ01007633">
    <property type="protein sequence ID" value="MPM36521.1"/>
    <property type="molecule type" value="Genomic_DNA"/>
</dbReference>
<protein>
    <submittedName>
        <fullName evidence="1">Uncharacterized protein</fullName>
    </submittedName>
</protein>
<evidence type="ECO:0000313" key="1">
    <source>
        <dbReference type="EMBL" id="MPM36521.1"/>
    </source>
</evidence>
<proteinExistence type="predicted"/>
<gene>
    <name evidence="1" type="ORF">SDC9_83119</name>
</gene>
<dbReference type="AlphaFoldDB" id="A0A644Z954"/>
<comment type="caution">
    <text evidence="1">The sequence shown here is derived from an EMBL/GenBank/DDBJ whole genome shotgun (WGS) entry which is preliminary data.</text>
</comment>
<name>A0A644Z954_9ZZZZ</name>
<sequence length="109" mass="11288">MGDGLGLHRGVQHHMLQALALDHSALACSFDGMGQQPLAAGLANALAPAHQAGGIAGQLVLEVPLTTEVLPVRVFSPALTHVLVAECVHVLEVQQSGHQPRGQSRPARG</sequence>
<accession>A0A644Z954</accession>
<reference evidence="1" key="1">
    <citation type="submission" date="2019-08" db="EMBL/GenBank/DDBJ databases">
        <authorList>
            <person name="Kucharzyk K."/>
            <person name="Murdoch R.W."/>
            <person name="Higgins S."/>
            <person name="Loffler F."/>
        </authorList>
    </citation>
    <scope>NUCLEOTIDE SEQUENCE</scope>
</reference>